<evidence type="ECO:0000256" key="1">
    <source>
        <dbReference type="ARBA" id="ARBA00044777"/>
    </source>
</evidence>
<dbReference type="Proteomes" id="UP001302429">
    <property type="component" value="Chromosome"/>
</dbReference>
<dbReference type="PANTHER" id="PTHR33969">
    <property type="entry name" value="SEGREGATION AND CONDENSATION PROTEIN A"/>
    <property type="match status" value="1"/>
</dbReference>
<sequence length="270" mass="30260">MNEAEAPDPEDSAWEADAPPRRVADSEPEQLQIDVEGWEGPLDVLLSLARNQKVDLMEISILELVRQYLDFINNAEALKLELAADYLVMAAWLTYLKSALLLPKDPEVDPSPEELALQLQLRLQRLQAMRESGARLMARDRMGRDVFGRGAPEGLKQLTEVRWTASLYDLMQGYADVKLRTAPAVHIVQTRPVMSLEEALDRVSNLVGAALDWTELSTFLPPEFQGQLRRSAMASSFVAALELARNGRIELRQGETFGPLQLRARHEATS</sequence>
<proteinExistence type="predicted"/>
<evidence type="ECO:0000313" key="3">
    <source>
        <dbReference type="EMBL" id="WOE74604.1"/>
    </source>
</evidence>
<dbReference type="Pfam" id="PF02616">
    <property type="entry name" value="SMC_ScpA"/>
    <property type="match status" value="1"/>
</dbReference>
<keyword evidence="4" id="KW-1185">Reference proteome</keyword>
<dbReference type="Gene3D" id="6.10.250.2410">
    <property type="match status" value="1"/>
</dbReference>
<feature type="region of interest" description="Disordered" evidence="2">
    <location>
        <begin position="1"/>
        <end position="27"/>
    </location>
</feature>
<dbReference type="EMBL" id="CP136594">
    <property type="protein sequence ID" value="WOE74604.1"/>
    <property type="molecule type" value="Genomic_DNA"/>
</dbReference>
<evidence type="ECO:0000256" key="2">
    <source>
        <dbReference type="SAM" id="MobiDB-lite"/>
    </source>
</evidence>
<gene>
    <name evidence="3" type="ORF">RB602_12215</name>
</gene>
<name>A0AA97F5D3_9SPHN</name>
<dbReference type="RefSeq" id="WP_317080862.1">
    <property type="nucleotide sequence ID" value="NZ_CP136594.1"/>
</dbReference>
<protein>
    <recommendedName>
        <fullName evidence="1">Segregation and condensation protein A</fullName>
    </recommendedName>
</protein>
<organism evidence="3 4">
    <name type="scientific">Alterisphingorhabdus coralli</name>
    <dbReference type="NCBI Taxonomy" id="3071408"/>
    <lineage>
        <taxon>Bacteria</taxon>
        <taxon>Pseudomonadati</taxon>
        <taxon>Pseudomonadota</taxon>
        <taxon>Alphaproteobacteria</taxon>
        <taxon>Sphingomonadales</taxon>
        <taxon>Sphingomonadaceae</taxon>
        <taxon>Alterisphingorhabdus (ex Yan et al. 2024)</taxon>
    </lineage>
</organism>
<feature type="compositionally biased region" description="Acidic residues" evidence="2">
    <location>
        <begin position="1"/>
        <end position="14"/>
    </location>
</feature>
<dbReference type="AlphaFoldDB" id="A0AA97F5D3"/>
<dbReference type="InterPro" id="IPR003768">
    <property type="entry name" value="ScpA"/>
</dbReference>
<reference evidence="3 4" key="1">
    <citation type="submission" date="2023-10" db="EMBL/GenBank/DDBJ databases">
        <title>Complete genome sequence of a Sphingomonadaceae bacterium.</title>
        <authorList>
            <person name="Yan C."/>
        </authorList>
    </citation>
    <scope>NUCLEOTIDE SEQUENCE [LARGE SCALE GENOMIC DNA]</scope>
    <source>
        <strain evidence="3 4">SCSIO 66989</strain>
    </source>
</reference>
<evidence type="ECO:0000313" key="4">
    <source>
        <dbReference type="Proteomes" id="UP001302429"/>
    </source>
</evidence>
<dbReference type="KEGG" id="acoa:RB602_12215"/>
<accession>A0AA97F5D3</accession>
<dbReference type="PANTHER" id="PTHR33969:SF2">
    <property type="entry name" value="SEGREGATION AND CONDENSATION PROTEIN A"/>
    <property type="match status" value="1"/>
</dbReference>